<evidence type="ECO:0000313" key="1">
    <source>
        <dbReference type="EMBL" id="KAI3925179.1"/>
    </source>
</evidence>
<dbReference type="AlphaFoldDB" id="A0AAD4SXP1"/>
<sequence>MSDFANASSMMVWSGPGCNNRGQVIRKCGCSPINLRGGYSFIYNGQTAALYNEDGCRGVVHTRLNDNARMCSGFGWKSVLIQC</sequence>
<dbReference type="Pfam" id="PF09117">
    <property type="entry name" value="MiAMP1"/>
    <property type="match status" value="1"/>
</dbReference>
<keyword evidence="2" id="KW-1185">Reference proteome</keyword>
<dbReference type="GO" id="GO:0045926">
    <property type="term" value="P:negative regulation of growth"/>
    <property type="evidence" value="ECO:0007669"/>
    <property type="project" value="InterPro"/>
</dbReference>
<dbReference type="Proteomes" id="UP001202328">
    <property type="component" value="Unassembled WGS sequence"/>
</dbReference>
<accession>A0AAD4SXP1</accession>
<name>A0AAD4SXP1_9MAGN</name>
<organism evidence="1 2">
    <name type="scientific">Papaver atlanticum</name>
    <dbReference type="NCBI Taxonomy" id="357466"/>
    <lineage>
        <taxon>Eukaryota</taxon>
        <taxon>Viridiplantae</taxon>
        <taxon>Streptophyta</taxon>
        <taxon>Embryophyta</taxon>
        <taxon>Tracheophyta</taxon>
        <taxon>Spermatophyta</taxon>
        <taxon>Magnoliopsida</taxon>
        <taxon>Ranunculales</taxon>
        <taxon>Papaveraceae</taxon>
        <taxon>Papaveroideae</taxon>
        <taxon>Papaver</taxon>
    </lineage>
</organism>
<dbReference type="Gene3D" id="2.60.20.30">
    <property type="match status" value="1"/>
</dbReference>
<evidence type="ECO:0000313" key="2">
    <source>
        <dbReference type="Proteomes" id="UP001202328"/>
    </source>
</evidence>
<reference evidence="1" key="1">
    <citation type="submission" date="2022-04" db="EMBL/GenBank/DDBJ databases">
        <title>A functionally conserved STORR gene fusion in Papaver species that diverged 16.8 million years ago.</title>
        <authorList>
            <person name="Catania T."/>
        </authorList>
    </citation>
    <scope>NUCLEOTIDE SEQUENCE</scope>
    <source>
        <strain evidence="1">S-188037</strain>
    </source>
</reference>
<comment type="caution">
    <text evidence="1">The sequence shown here is derived from an EMBL/GenBank/DDBJ whole genome shotgun (WGS) entry which is preliminary data.</text>
</comment>
<dbReference type="EMBL" id="JAJJMB010008202">
    <property type="protein sequence ID" value="KAI3925179.1"/>
    <property type="molecule type" value="Genomic_DNA"/>
</dbReference>
<dbReference type="InterPro" id="IPR015791">
    <property type="entry name" value="Antimic/Inh_G_crystallin-like"/>
</dbReference>
<dbReference type="SUPFAM" id="SSF49695">
    <property type="entry name" value="gamma-Crystallin-like"/>
    <property type="match status" value="1"/>
</dbReference>
<proteinExistence type="predicted"/>
<dbReference type="InterPro" id="IPR015201">
    <property type="entry name" value="Antimicrobial_MiAMP1"/>
</dbReference>
<dbReference type="GO" id="GO:0006952">
    <property type="term" value="P:defense response"/>
    <property type="evidence" value="ECO:0007669"/>
    <property type="project" value="InterPro"/>
</dbReference>
<dbReference type="InterPro" id="IPR011024">
    <property type="entry name" value="G_crystallin-like"/>
</dbReference>
<protein>
    <submittedName>
        <fullName evidence="1">Uncharacterized protein</fullName>
    </submittedName>
</protein>
<gene>
    <name evidence="1" type="ORF">MKW98_009829</name>
</gene>